<evidence type="ECO:0008006" key="3">
    <source>
        <dbReference type="Google" id="ProtNLM"/>
    </source>
</evidence>
<keyword evidence="2" id="KW-1185">Reference proteome</keyword>
<dbReference type="RefSeq" id="WP_191195543.1">
    <property type="nucleotide sequence ID" value="NZ_JACXYZ010000002.1"/>
</dbReference>
<dbReference type="Proteomes" id="UP000618818">
    <property type="component" value="Unassembled WGS sequence"/>
</dbReference>
<protein>
    <recommendedName>
        <fullName evidence="3">DUF2064 domain-containing protein</fullName>
    </recommendedName>
</protein>
<dbReference type="EMBL" id="JACXYZ010000002">
    <property type="protein sequence ID" value="MBD3925656.1"/>
    <property type="molecule type" value="Genomic_DNA"/>
</dbReference>
<proteinExistence type="predicted"/>
<organism evidence="1 2">
    <name type="scientific">Nocardioides cavernae</name>
    <dbReference type="NCBI Taxonomy" id="1921566"/>
    <lineage>
        <taxon>Bacteria</taxon>
        <taxon>Bacillati</taxon>
        <taxon>Actinomycetota</taxon>
        <taxon>Actinomycetes</taxon>
        <taxon>Propionibacteriales</taxon>
        <taxon>Nocardioidaceae</taxon>
        <taxon>Nocardioides</taxon>
    </lineage>
</organism>
<dbReference type="Gene3D" id="3.40.50.450">
    <property type="match status" value="1"/>
</dbReference>
<comment type="caution">
    <text evidence="1">The sequence shown here is derived from an EMBL/GenBank/DDBJ whole genome shotgun (WGS) entry which is preliminary data.</text>
</comment>
<evidence type="ECO:0000313" key="2">
    <source>
        <dbReference type="Proteomes" id="UP000618818"/>
    </source>
</evidence>
<sequence length="261" mass="27929">MFIDPTVPVVAIFGSNFGDPTTPPEVKDAELLAAELLAAAIHRAGALVLSGAGPRPDQYDERPGTVKDVSAYTLQNSGDGESAAWIGVANAGEARAPRDHGTSGVVVTPGWRDRRNFVEACLCDAAIAVGGTSPGTASEALFSRFLRRRLTVVVDGPPGEDLTAGELRARIGNRVDAKGDGLAVDVGIKAAYRWAGITHKRVRQWSLPTDDATADRVVARLLKRSSLHQPRPDFEMLIDEPTWDRYVRQALISADRWPAAG</sequence>
<name>A0ABR8NEK2_9ACTN</name>
<evidence type="ECO:0000313" key="1">
    <source>
        <dbReference type="EMBL" id="MBD3925656.1"/>
    </source>
</evidence>
<gene>
    <name evidence="1" type="ORF">IEZ26_13565</name>
</gene>
<dbReference type="SUPFAM" id="SSF102405">
    <property type="entry name" value="MCP/YpsA-like"/>
    <property type="match status" value="1"/>
</dbReference>
<reference evidence="1 2" key="1">
    <citation type="submission" date="2020-09" db="EMBL/GenBank/DDBJ databases">
        <title>novel species in genus Nocardioides.</title>
        <authorList>
            <person name="Zhang G."/>
        </authorList>
    </citation>
    <scope>NUCLEOTIDE SEQUENCE [LARGE SCALE GENOMIC DNA]</scope>
    <source>
        <strain evidence="1 2">KCTC 39551</strain>
    </source>
</reference>
<accession>A0ABR8NEK2</accession>